<evidence type="ECO:0000313" key="1">
    <source>
        <dbReference type="EMBL" id="KOX67219.1"/>
    </source>
</evidence>
<dbReference type="EMBL" id="KQ438550">
    <property type="protein sequence ID" value="KOX67219.1"/>
    <property type="molecule type" value="Genomic_DNA"/>
</dbReference>
<name>A0A0M8ZQ01_9HYME</name>
<proteinExistence type="predicted"/>
<protein>
    <submittedName>
        <fullName evidence="1">Uncharacterized protein</fullName>
    </submittedName>
</protein>
<dbReference type="Proteomes" id="UP000053105">
    <property type="component" value="Unassembled WGS sequence"/>
</dbReference>
<evidence type="ECO:0000313" key="2">
    <source>
        <dbReference type="Proteomes" id="UP000053105"/>
    </source>
</evidence>
<sequence>MVDPKPASGTPAGATITSASLFGANDAASVEFMVLRLNGHVDFARDARGFRNGKLLASIDLDTGKLHHSGACSGATKKPIVAERNCLSSAVEAGIAKDHGNLRITLCPVIIIIAAPP</sequence>
<reference evidence="1 2" key="1">
    <citation type="submission" date="2015-07" db="EMBL/GenBank/DDBJ databases">
        <title>The genome of Melipona quadrifasciata.</title>
        <authorList>
            <person name="Pan H."/>
            <person name="Kapheim K."/>
        </authorList>
    </citation>
    <scope>NUCLEOTIDE SEQUENCE [LARGE SCALE GENOMIC DNA]</scope>
    <source>
        <strain evidence="1">0111107301</strain>
        <tissue evidence="1">Whole body</tissue>
    </source>
</reference>
<gene>
    <name evidence="1" type="ORF">WN51_09624</name>
</gene>
<keyword evidence="2" id="KW-1185">Reference proteome</keyword>
<organism evidence="1 2">
    <name type="scientific">Melipona quadrifasciata</name>
    <dbReference type="NCBI Taxonomy" id="166423"/>
    <lineage>
        <taxon>Eukaryota</taxon>
        <taxon>Metazoa</taxon>
        <taxon>Ecdysozoa</taxon>
        <taxon>Arthropoda</taxon>
        <taxon>Hexapoda</taxon>
        <taxon>Insecta</taxon>
        <taxon>Pterygota</taxon>
        <taxon>Neoptera</taxon>
        <taxon>Endopterygota</taxon>
        <taxon>Hymenoptera</taxon>
        <taxon>Apocrita</taxon>
        <taxon>Aculeata</taxon>
        <taxon>Apoidea</taxon>
        <taxon>Anthophila</taxon>
        <taxon>Apidae</taxon>
        <taxon>Melipona</taxon>
    </lineage>
</organism>
<accession>A0A0M8ZQ01</accession>
<dbReference type="AlphaFoldDB" id="A0A0M8ZQ01"/>